<reference evidence="1" key="1">
    <citation type="journal article" date="2012" name="Nature">
        <title>The tomato genome sequence provides insights into fleshy fruit evolution.</title>
        <authorList>
            <consortium name="Tomato Genome Consortium"/>
        </authorList>
    </citation>
    <scope>NUCLEOTIDE SEQUENCE [LARGE SCALE GENOMIC DNA]</scope>
    <source>
        <strain evidence="1">cv. Heinz 1706</strain>
    </source>
</reference>
<dbReference type="AlphaFoldDB" id="K4AV30"/>
<keyword evidence="2" id="KW-1185">Reference proteome</keyword>
<organism evidence="1">
    <name type="scientific">Solanum lycopersicum</name>
    <name type="common">Tomato</name>
    <name type="synonym">Lycopersicon esculentum</name>
    <dbReference type="NCBI Taxonomy" id="4081"/>
    <lineage>
        <taxon>Eukaryota</taxon>
        <taxon>Viridiplantae</taxon>
        <taxon>Streptophyta</taxon>
        <taxon>Embryophyta</taxon>
        <taxon>Tracheophyta</taxon>
        <taxon>Spermatophyta</taxon>
        <taxon>Magnoliopsida</taxon>
        <taxon>eudicotyledons</taxon>
        <taxon>Gunneridae</taxon>
        <taxon>Pentapetalae</taxon>
        <taxon>asterids</taxon>
        <taxon>lamiids</taxon>
        <taxon>Solanales</taxon>
        <taxon>Solanaceae</taxon>
        <taxon>Solanoideae</taxon>
        <taxon>Solaneae</taxon>
        <taxon>Solanum</taxon>
        <taxon>Solanum subgen. Lycopersicon</taxon>
    </lineage>
</organism>
<dbReference type="EnsemblPlants" id="Solyc01g020490.1.1">
    <property type="protein sequence ID" value="Solyc01g020490.1.1"/>
    <property type="gene ID" value="Solyc01g020490.1"/>
</dbReference>
<dbReference type="InParanoid" id="K4AV30"/>
<dbReference type="Proteomes" id="UP000004994">
    <property type="component" value="Chromosome 1"/>
</dbReference>
<accession>K4AV30</accession>
<name>K4AV30_SOLLC</name>
<dbReference type="Gramene" id="Solyc01g020490.1.1">
    <property type="protein sequence ID" value="Solyc01g020490.1.1"/>
    <property type="gene ID" value="Solyc01g020490.1"/>
</dbReference>
<dbReference type="PhylomeDB" id="K4AV30"/>
<evidence type="ECO:0000313" key="1">
    <source>
        <dbReference type="EnsemblPlants" id="Solyc01g020490.1.1"/>
    </source>
</evidence>
<sequence>MRSFTNIHELLCPVVTHFTTAYLTLQSIQKQKQGERFSIDFEVKKVYMCMERMLDYEERFTMDIQLDSYDQLKGEFRFQIAMNSRKLRSLTDWLMRFGGQTPELTKFSIRVLSLTCSSSVVK</sequence>
<protein>
    <submittedName>
        <fullName evidence="1">Uncharacterized protein</fullName>
    </submittedName>
</protein>
<evidence type="ECO:0000313" key="2">
    <source>
        <dbReference type="Proteomes" id="UP000004994"/>
    </source>
</evidence>
<dbReference type="PaxDb" id="4081-Solyc01g020490.1.1"/>
<proteinExistence type="predicted"/>
<dbReference type="HOGENOM" id="CLU_2030762_0_0_1"/>
<reference evidence="1" key="2">
    <citation type="submission" date="2015-06" db="UniProtKB">
        <authorList>
            <consortium name="EnsemblPlants"/>
        </authorList>
    </citation>
    <scope>IDENTIFICATION</scope>
    <source>
        <strain evidence="1">cv. Heinz 1706</strain>
    </source>
</reference>